<keyword evidence="5 10" id="KW-0315">Glutamine amidotransferase</keyword>
<dbReference type="SUPFAM" id="SSF52317">
    <property type="entry name" value="Class I glutamine amidotransferase-like"/>
    <property type="match status" value="1"/>
</dbReference>
<dbReference type="InterPro" id="IPR010139">
    <property type="entry name" value="Imidazole-glycPsynth_HisH"/>
</dbReference>
<comment type="subunit">
    <text evidence="2 10">Heterodimer of HisH and HisF.</text>
</comment>
<feature type="active site" evidence="10 11">
    <location>
        <position position="188"/>
    </location>
</feature>
<comment type="pathway">
    <text evidence="1 10">Amino-acid biosynthesis; L-histidine biosynthesis; L-histidine from 5-phospho-alpha-D-ribose 1-diphosphate: step 5/9.</text>
</comment>
<dbReference type="GO" id="GO:0004359">
    <property type="term" value="F:glutaminase activity"/>
    <property type="evidence" value="ECO:0007669"/>
    <property type="project" value="UniProtKB-EC"/>
</dbReference>
<evidence type="ECO:0000256" key="9">
    <source>
        <dbReference type="ARBA" id="ARBA00049534"/>
    </source>
</evidence>
<dbReference type="PANTHER" id="PTHR42701">
    <property type="entry name" value="IMIDAZOLE GLYCEROL PHOSPHATE SYNTHASE SUBUNIT HISH"/>
    <property type="match status" value="1"/>
</dbReference>
<dbReference type="EMBL" id="AZHW01000274">
    <property type="protein sequence ID" value="ETX01059.1"/>
    <property type="molecule type" value="Genomic_DNA"/>
</dbReference>
<reference evidence="13 14" key="1">
    <citation type="journal article" date="2014" name="Nature">
        <title>An environmental bacterial taxon with a large and distinct metabolic repertoire.</title>
        <authorList>
            <person name="Wilson M.C."/>
            <person name="Mori T."/>
            <person name="Ruckert C."/>
            <person name="Uria A.R."/>
            <person name="Helf M.J."/>
            <person name="Takada K."/>
            <person name="Gernert C."/>
            <person name="Steffens U.A."/>
            <person name="Heycke N."/>
            <person name="Schmitt S."/>
            <person name="Rinke C."/>
            <person name="Helfrich E.J."/>
            <person name="Brachmann A.O."/>
            <person name="Gurgui C."/>
            <person name="Wakimoto T."/>
            <person name="Kracht M."/>
            <person name="Crusemann M."/>
            <person name="Hentschel U."/>
            <person name="Abe I."/>
            <person name="Matsunaga S."/>
            <person name="Kalinowski J."/>
            <person name="Takeyama H."/>
            <person name="Piel J."/>
        </authorList>
    </citation>
    <scope>NUCLEOTIDE SEQUENCE [LARGE SCALE GENOMIC DNA]</scope>
    <source>
        <strain evidence="14">TSY1</strain>
    </source>
</reference>
<dbReference type="Proteomes" id="UP000019141">
    <property type="component" value="Unassembled WGS sequence"/>
</dbReference>
<dbReference type="PROSITE" id="PS51273">
    <property type="entry name" value="GATASE_TYPE_1"/>
    <property type="match status" value="1"/>
</dbReference>
<comment type="function">
    <text evidence="10">IGPS catalyzes the conversion of PRFAR and glutamine to IGP, AICAR and glutamate. The HisH subunit catalyzes the hydrolysis of glutamine to glutamate and ammonia as part of the synthesis of IGP and AICAR. The resulting ammonia molecule is channeled to the active site of HisF.</text>
</comment>
<organism evidence="13 14">
    <name type="scientific">Entotheonella factor</name>
    <dbReference type="NCBI Taxonomy" id="1429438"/>
    <lineage>
        <taxon>Bacteria</taxon>
        <taxon>Pseudomonadati</taxon>
        <taxon>Nitrospinota/Tectimicrobiota group</taxon>
        <taxon>Candidatus Tectimicrobiota</taxon>
        <taxon>Candidatus Entotheonellia</taxon>
        <taxon>Candidatus Entotheonellales</taxon>
        <taxon>Candidatus Entotheonellaceae</taxon>
        <taxon>Candidatus Entotheonella</taxon>
    </lineage>
</organism>
<feature type="active site" evidence="10 11">
    <location>
        <position position="186"/>
    </location>
</feature>
<keyword evidence="4 10" id="KW-0378">Hydrolase</keyword>
<dbReference type="NCBIfam" id="TIGR01855">
    <property type="entry name" value="IMP_synth_hisH"/>
    <property type="match status" value="1"/>
</dbReference>
<feature type="active site" description="Nucleophile" evidence="10 11">
    <location>
        <position position="79"/>
    </location>
</feature>
<evidence type="ECO:0000259" key="12">
    <source>
        <dbReference type="Pfam" id="PF00117"/>
    </source>
</evidence>
<dbReference type="GO" id="GO:0000107">
    <property type="term" value="F:imidazoleglycerol-phosphate synthase activity"/>
    <property type="evidence" value="ECO:0007669"/>
    <property type="project" value="UniProtKB-UniRule"/>
</dbReference>
<comment type="catalytic activity">
    <reaction evidence="8 10">
        <text>5-[(5-phospho-1-deoxy-D-ribulos-1-ylimino)methylamino]-1-(5-phospho-beta-D-ribosyl)imidazole-4-carboxamide + L-glutamine = D-erythro-1-(imidazol-4-yl)glycerol 3-phosphate + 5-amino-1-(5-phospho-beta-D-ribosyl)imidazole-4-carboxamide + L-glutamate + H(+)</text>
        <dbReference type="Rhea" id="RHEA:24793"/>
        <dbReference type="ChEBI" id="CHEBI:15378"/>
        <dbReference type="ChEBI" id="CHEBI:29985"/>
        <dbReference type="ChEBI" id="CHEBI:58278"/>
        <dbReference type="ChEBI" id="CHEBI:58359"/>
        <dbReference type="ChEBI" id="CHEBI:58475"/>
        <dbReference type="ChEBI" id="CHEBI:58525"/>
        <dbReference type="EC" id="4.3.2.10"/>
    </reaction>
</comment>
<dbReference type="PIRSF" id="PIRSF000495">
    <property type="entry name" value="Amidotransf_hisH"/>
    <property type="match status" value="1"/>
</dbReference>
<dbReference type="EC" id="4.3.2.10" evidence="10"/>
<evidence type="ECO:0000256" key="6">
    <source>
        <dbReference type="ARBA" id="ARBA00023102"/>
    </source>
</evidence>
<dbReference type="HAMAP" id="MF_00278">
    <property type="entry name" value="HisH"/>
    <property type="match status" value="1"/>
</dbReference>
<gene>
    <name evidence="10" type="primary">hisH</name>
    <name evidence="13" type="ORF">ETSY1_08835</name>
</gene>
<dbReference type="Pfam" id="PF00117">
    <property type="entry name" value="GATase"/>
    <property type="match status" value="1"/>
</dbReference>
<comment type="catalytic activity">
    <reaction evidence="9 10">
        <text>L-glutamine + H2O = L-glutamate + NH4(+)</text>
        <dbReference type="Rhea" id="RHEA:15889"/>
        <dbReference type="ChEBI" id="CHEBI:15377"/>
        <dbReference type="ChEBI" id="CHEBI:28938"/>
        <dbReference type="ChEBI" id="CHEBI:29985"/>
        <dbReference type="ChEBI" id="CHEBI:58359"/>
        <dbReference type="EC" id="3.5.1.2"/>
    </reaction>
</comment>
<sequence length="208" mass="22786">MIAIVDYKAGNLTSVQLAFDALGAKSEITSDPRVIDRAERVVFPGVGAARASMDHVHQMHLYDAITGAIAAGKPFLGICVGMQILFDHSEEDGGVDCMGILPGQVRRFTPSDPLSSKIPHMGWNTVRFARSHPLLDGVEDESEFYFVHSYYANADAAHHVVGETDYADATFTSIVARDNLLATQFHVERSGRIGLKIMENFSKWDGQC</sequence>
<feature type="domain" description="Glutamine amidotransferase" evidence="12">
    <location>
        <begin position="11"/>
        <end position="201"/>
    </location>
</feature>
<dbReference type="InterPro" id="IPR029062">
    <property type="entry name" value="Class_I_gatase-like"/>
</dbReference>
<proteinExistence type="inferred from homology"/>
<accession>W4LSN4</accession>
<keyword evidence="10" id="KW-0963">Cytoplasm</keyword>
<keyword evidence="7 10" id="KW-0456">Lyase</keyword>
<comment type="subcellular location">
    <subcellularLocation>
        <location evidence="10">Cytoplasm</location>
    </subcellularLocation>
</comment>
<dbReference type="GO" id="GO:0005737">
    <property type="term" value="C:cytoplasm"/>
    <property type="evidence" value="ECO:0007669"/>
    <property type="project" value="UniProtKB-SubCell"/>
</dbReference>
<evidence type="ECO:0000256" key="7">
    <source>
        <dbReference type="ARBA" id="ARBA00023239"/>
    </source>
</evidence>
<evidence type="ECO:0000313" key="13">
    <source>
        <dbReference type="EMBL" id="ETX01059.1"/>
    </source>
</evidence>
<evidence type="ECO:0000256" key="1">
    <source>
        <dbReference type="ARBA" id="ARBA00005091"/>
    </source>
</evidence>
<evidence type="ECO:0000256" key="11">
    <source>
        <dbReference type="PIRSR" id="PIRSR000495-1"/>
    </source>
</evidence>
<evidence type="ECO:0000256" key="3">
    <source>
        <dbReference type="ARBA" id="ARBA00022605"/>
    </source>
</evidence>
<evidence type="ECO:0000256" key="2">
    <source>
        <dbReference type="ARBA" id="ARBA00011152"/>
    </source>
</evidence>
<keyword evidence="3 10" id="KW-0028">Amino-acid biosynthesis</keyword>
<dbReference type="HOGENOM" id="CLU_071837_2_2_7"/>
<evidence type="ECO:0000256" key="10">
    <source>
        <dbReference type="HAMAP-Rule" id="MF_00278"/>
    </source>
</evidence>
<dbReference type="PATRIC" id="fig|1429438.4.peg.1847"/>
<dbReference type="EC" id="3.5.1.2" evidence="10"/>
<dbReference type="CDD" id="cd01748">
    <property type="entry name" value="GATase1_IGP_Synthase"/>
    <property type="match status" value="1"/>
</dbReference>
<comment type="caution">
    <text evidence="13">The sequence shown here is derived from an EMBL/GenBank/DDBJ whole genome shotgun (WGS) entry which is preliminary data.</text>
</comment>
<evidence type="ECO:0000256" key="5">
    <source>
        <dbReference type="ARBA" id="ARBA00022962"/>
    </source>
</evidence>
<dbReference type="PANTHER" id="PTHR42701:SF1">
    <property type="entry name" value="IMIDAZOLE GLYCEROL PHOSPHATE SYNTHASE SUBUNIT HISH"/>
    <property type="match status" value="1"/>
</dbReference>
<keyword evidence="6 10" id="KW-0368">Histidine biosynthesis</keyword>
<dbReference type="UniPathway" id="UPA00031">
    <property type="reaction ID" value="UER00010"/>
</dbReference>
<dbReference type="GO" id="GO:0016829">
    <property type="term" value="F:lyase activity"/>
    <property type="evidence" value="ECO:0007669"/>
    <property type="project" value="UniProtKB-KW"/>
</dbReference>
<protein>
    <recommendedName>
        <fullName evidence="10">Imidazole glycerol phosphate synthase subunit HisH</fullName>
        <ecNumber evidence="10">4.3.2.10</ecNumber>
    </recommendedName>
    <alternativeName>
        <fullName evidence="10">IGP synthase glutaminase subunit</fullName>
        <ecNumber evidence="10">3.5.1.2</ecNumber>
    </alternativeName>
    <alternativeName>
        <fullName evidence="10">IGP synthase subunit HisH</fullName>
    </alternativeName>
    <alternativeName>
        <fullName evidence="10">ImGP synthase subunit HisH</fullName>
        <shortName evidence="10">IGPS subunit HisH</shortName>
    </alternativeName>
</protein>
<dbReference type="InterPro" id="IPR017926">
    <property type="entry name" value="GATASE"/>
</dbReference>
<dbReference type="AlphaFoldDB" id="W4LSN4"/>
<dbReference type="GO" id="GO:0000105">
    <property type="term" value="P:L-histidine biosynthetic process"/>
    <property type="evidence" value="ECO:0007669"/>
    <property type="project" value="UniProtKB-UniRule"/>
</dbReference>
<evidence type="ECO:0000256" key="8">
    <source>
        <dbReference type="ARBA" id="ARBA00047838"/>
    </source>
</evidence>
<keyword evidence="14" id="KW-1185">Reference proteome</keyword>
<evidence type="ECO:0000256" key="4">
    <source>
        <dbReference type="ARBA" id="ARBA00022801"/>
    </source>
</evidence>
<dbReference type="Gene3D" id="3.40.50.880">
    <property type="match status" value="1"/>
</dbReference>
<evidence type="ECO:0000313" key="14">
    <source>
        <dbReference type="Proteomes" id="UP000019141"/>
    </source>
</evidence>
<name>W4LSN4_ENTF1</name>